<dbReference type="Proteomes" id="UP001642464">
    <property type="component" value="Unassembled WGS sequence"/>
</dbReference>
<keyword evidence="8" id="KW-1185">Reference proteome</keyword>
<dbReference type="InterPro" id="IPR005496">
    <property type="entry name" value="Integral_membrane_TerC"/>
</dbReference>
<dbReference type="EMBL" id="CAXAMM010031335">
    <property type="protein sequence ID" value="CAK9067902.1"/>
    <property type="molecule type" value="Genomic_DNA"/>
</dbReference>
<keyword evidence="3 6" id="KW-1133">Transmembrane helix</keyword>
<feature type="transmembrane region" description="Helical" evidence="6">
    <location>
        <begin position="58"/>
        <end position="78"/>
    </location>
</feature>
<comment type="subcellular location">
    <subcellularLocation>
        <location evidence="1">Membrane</location>
        <topology evidence="1">Multi-pass membrane protein</topology>
    </subcellularLocation>
</comment>
<feature type="transmembrane region" description="Helical" evidence="6">
    <location>
        <begin position="274"/>
        <end position="291"/>
    </location>
</feature>
<dbReference type="Pfam" id="PF03741">
    <property type="entry name" value="TerC"/>
    <property type="match status" value="1"/>
</dbReference>
<feature type="compositionally biased region" description="Acidic residues" evidence="5">
    <location>
        <begin position="313"/>
        <end position="322"/>
    </location>
</feature>
<evidence type="ECO:0000256" key="6">
    <source>
        <dbReference type="SAM" id="Phobius"/>
    </source>
</evidence>
<dbReference type="PANTHER" id="PTHR30238">
    <property type="entry name" value="MEMBRANE BOUND PREDICTED REDOX MODULATOR"/>
    <property type="match status" value="1"/>
</dbReference>
<keyword evidence="4 6" id="KW-0472">Membrane</keyword>
<organism evidence="7 8">
    <name type="scientific">Durusdinium trenchii</name>
    <dbReference type="NCBI Taxonomy" id="1381693"/>
    <lineage>
        <taxon>Eukaryota</taxon>
        <taxon>Sar</taxon>
        <taxon>Alveolata</taxon>
        <taxon>Dinophyceae</taxon>
        <taxon>Suessiales</taxon>
        <taxon>Symbiodiniaceae</taxon>
        <taxon>Durusdinium</taxon>
    </lineage>
</organism>
<feature type="compositionally biased region" description="Polar residues" evidence="5">
    <location>
        <begin position="332"/>
        <end position="341"/>
    </location>
</feature>
<evidence type="ECO:0000256" key="3">
    <source>
        <dbReference type="ARBA" id="ARBA00022989"/>
    </source>
</evidence>
<feature type="transmembrane region" description="Helical" evidence="6">
    <location>
        <begin position="215"/>
        <end position="235"/>
    </location>
</feature>
<evidence type="ECO:0000256" key="1">
    <source>
        <dbReference type="ARBA" id="ARBA00004141"/>
    </source>
</evidence>
<feature type="region of interest" description="Disordered" evidence="5">
    <location>
        <begin position="310"/>
        <end position="341"/>
    </location>
</feature>
<evidence type="ECO:0000313" key="8">
    <source>
        <dbReference type="Proteomes" id="UP001642464"/>
    </source>
</evidence>
<feature type="transmembrane region" description="Helical" evidence="6">
    <location>
        <begin position="90"/>
        <end position="110"/>
    </location>
</feature>
<feature type="transmembrane region" description="Helical" evidence="6">
    <location>
        <begin position="244"/>
        <end position="262"/>
    </location>
</feature>
<evidence type="ECO:0000256" key="2">
    <source>
        <dbReference type="ARBA" id="ARBA00022692"/>
    </source>
</evidence>
<proteinExistence type="predicted"/>
<feature type="transmembrane region" description="Helical" evidence="6">
    <location>
        <begin position="29"/>
        <end position="46"/>
    </location>
</feature>
<name>A0ABP0NVS2_9DINO</name>
<sequence length="341" mass="39002">MLFFMFLVAASMLLHYRESSYWWQHIFSMSFWLLITIVFMGTVGAQEGSEAMGEFISGYLTELALTFENVFIYEMILVSFRVPRKVARDMLFIVSFFQMFFQLWLFMFMAKALKQIESLPYLVGAWLIYLGIDSLRESDEESNFDPETSGFYRALRWVFGSRLEPHYGDGFSYRTARGELRFSMQAPVLLCLIVAMFLLELDVTLAKIEDIPSNFIGWTSSVFVAFALSDLYFLVSQLFKNFQLVRSGISILLIFFGALLLLRNEVQISDTAEIAGMLSIVLLSVIFSQYMDLAPHKGAAFASEAEGISEQVDYSEEREEESQTQSPADALISSQRTSKNN</sequence>
<evidence type="ECO:0000256" key="4">
    <source>
        <dbReference type="ARBA" id="ARBA00023136"/>
    </source>
</evidence>
<comment type="caution">
    <text evidence="7">The sequence shown here is derived from an EMBL/GenBank/DDBJ whole genome shotgun (WGS) entry which is preliminary data.</text>
</comment>
<keyword evidence="2 6" id="KW-0812">Transmembrane</keyword>
<evidence type="ECO:0000313" key="7">
    <source>
        <dbReference type="EMBL" id="CAK9067902.1"/>
    </source>
</evidence>
<gene>
    <name evidence="7" type="ORF">SCF082_LOCUS34294</name>
</gene>
<dbReference type="PANTHER" id="PTHR30238:SF0">
    <property type="entry name" value="THYLAKOID MEMBRANE PROTEIN TERC, CHLOROPLASTIC"/>
    <property type="match status" value="1"/>
</dbReference>
<evidence type="ECO:0000256" key="5">
    <source>
        <dbReference type="SAM" id="MobiDB-lite"/>
    </source>
</evidence>
<accession>A0ABP0NVS2</accession>
<reference evidence="7 8" key="1">
    <citation type="submission" date="2024-02" db="EMBL/GenBank/DDBJ databases">
        <authorList>
            <person name="Chen Y."/>
            <person name="Shah S."/>
            <person name="Dougan E. K."/>
            <person name="Thang M."/>
            <person name="Chan C."/>
        </authorList>
    </citation>
    <scope>NUCLEOTIDE SEQUENCE [LARGE SCALE GENOMIC DNA]</scope>
</reference>
<protein>
    <submittedName>
        <fullName evidence="7">Uncharacterized membrane protein STKORF319</fullName>
    </submittedName>
</protein>
<feature type="transmembrane region" description="Helical" evidence="6">
    <location>
        <begin position="182"/>
        <end position="199"/>
    </location>
</feature>